<protein>
    <submittedName>
        <fullName evidence="1">Uncharacterized protein</fullName>
    </submittedName>
</protein>
<name>X0TJF3_9ZZZZ</name>
<evidence type="ECO:0000313" key="1">
    <source>
        <dbReference type="EMBL" id="GAF88287.1"/>
    </source>
</evidence>
<reference evidence="1" key="1">
    <citation type="journal article" date="2014" name="Front. Microbiol.">
        <title>High frequency of phylogenetically diverse reductive dehalogenase-homologous genes in deep subseafloor sedimentary metagenomes.</title>
        <authorList>
            <person name="Kawai M."/>
            <person name="Futagami T."/>
            <person name="Toyoda A."/>
            <person name="Takaki Y."/>
            <person name="Nishi S."/>
            <person name="Hori S."/>
            <person name="Arai W."/>
            <person name="Tsubouchi T."/>
            <person name="Morono Y."/>
            <person name="Uchiyama I."/>
            <person name="Ito T."/>
            <person name="Fujiyama A."/>
            <person name="Inagaki F."/>
            <person name="Takami H."/>
        </authorList>
    </citation>
    <scope>NUCLEOTIDE SEQUENCE</scope>
    <source>
        <strain evidence="1">Expedition CK06-06</strain>
    </source>
</reference>
<gene>
    <name evidence="1" type="ORF">S01H1_31147</name>
</gene>
<sequence>MSTIAREEFAHAINGVSGRMFNCVLWPNGLPANQRWISEKRVYDPGYGDDAKYTLRAEIRFDDNCKNGHATFAIVASGWRDGREDIGGCCHDEIIKAFPELEPLIQWHLVSTDSPMHYVANTVYHAGNRDCWGLVKGQVKSYETRVVFGENPIEHALKPAFIEFLQKRLKRPNTKSPIRTIKVTGTGTDGKSEYNGWTFNGYACKWYECPFKTHAQARNFASAFFSHDPKFIRKPVSWGEGKE</sequence>
<feature type="non-terminal residue" evidence="1">
    <location>
        <position position="243"/>
    </location>
</feature>
<dbReference type="EMBL" id="BARS01019204">
    <property type="protein sequence ID" value="GAF88287.1"/>
    <property type="molecule type" value="Genomic_DNA"/>
</dbReference>
<organism evidence="1">
    <name type="scientific">marine sediment metagenome</name>
    <dbReference type="NCBI Taxonomy" id="412755"/>
    <lineage>
        <taxon>unclassified sequences</taxon>
        <taxon>metagenomes</taxon>
        <taxon>ecological metagenomes</taxon>
    </lineage>
</organism>
<dbReference type="AlphaFoldDB" id="X0TJF3"/>
<comment type="caution">
    <text evidence="1">The sequence shown here is derived from an EMBL/GenBank/DDBJ whole genome shotgun (WGS) entry which is preliminary data.</text>
</comment>
<proteinExistence type="predicted"/>
<accession>X0TJF3</accession>